<evidence type="ECO:0000313" key="3">
    <source>
        <dbReference type="EMBL" id="MDO1512775.1"/>
    </source>
</evidence>
<dbReference type="Pfam" id="PF00472">
    <property type="entry name" value="RF-1"/>
    <property type="match status" value="1"/>
</dbReference>
<keyword evidence="3" id="KW-0378">Hydrolase</keyword>
<dbReference type="SUPFAM" id="SSF110916">
    <property type="entry name" value="Peptidyl-tRNA hydrolase domain-like"/>
    <property type="match status" value="1"/>
</dbReference>
<accession>A0ABT8RPL3</accession>
<proteinExistence type="predicted"/>
<dbReference type="EC" id="3.1.1.29" evidence="3"/>
<dbReference type="PANTHER" id="PTHR47814:SF1">
    <property type="entry name" value="PEPTIDYL-TRNA HYDROLASE ARFB"/>
    <property type="match status" value="1"/>
</dbReference>
<sequence length="141" mass="16247">MYFCENEIVDQNQILTELQYKAIRSGGPGGQHANKVSSKIELTFNLNDSAGLTDKEKKRILLKLKSRLTNDGLLILQCDETRSQHKNKELVLKRFFKLMNSTLTIPKPRKKSKPTRSSIEKRLKSKKIASLKKEQRSKPTY</sequence>
<keyword evidence="4" id="KW-1185">Reference proteome</keyword>
<dbReference type="RefSeq" id="WP_304435785.1">
    <property type="nucleotide sequence ID" value="NZ_JAUKUC010000001.1"/>
</dbReference>
<feature type="compositionally biased region" description="Basic and acidic residues" evidence="1">
    <location>
        <begin position="131"/>
        <end position="141"/>
    </location>
</feature>
<feature type="region of interest" description="Disordered" evidence="1">
    <location>
        <begin position="103"/>
        <end position="141"/>
    </location>
</feature>
<protein>
    <submittedName>
        <fullName evidence="3">Alternative ribosome rescue aminoacyl-tRNA hydrolase ArfB</fullName>
        <ecNumber evidence="3">3.1.1.29</ecNumber>
    </submittedName>
</protein>
<reference evidence="3" key="2">
    <citation type="submission" date="2023-06" db="EMBL/GenBank/DDBJ databases">
        <authorList>
            <person name="Lucena T."/>
            <person name="Sun Q."/>
        </authorList>
    </citation>
    <scope>NUCLEOTIDE SEQUENCE</scope>
    <source>
        <strain evidence="3">CECT 8869</strain>
    </source>
</reference>
<evidence type="ECO:0000313" key="4">
    <source>
        <dbReference type="Proteomes" id="UP001168579"/>
    </source>
</evidence>
<feature type="domain" description="Prokaryotic-type class I peptide chain release factors" evidence="2">
    <location>
        <begin position="16"/>
        <end position="136"/>
    </location>
</feature>
<evidence type="ECO:0000256" key="1">
    <source>
        <dbReference type="SAM" id="MobiDB-lite"/>
    </source>
</evidence>
<comment type="caution">
    <text evidence="3">The sequence shown here is derived from an EMBL/GenBank/DDBJ whole genome shotgun (WGS) entry which is preliminary data.</text>
</comment>
<dbReference type="Proteomes" id="UP001168579">
    <property type="component" value="Unassembled WGS sequence"/>
</dbReference>
<dbReference type="PANTHER" id="PTHR47814">
    <property type="entry name" value="PEPTIDYL-TRNA HYDROLASE ARFB"/>
    <property type="match status" value="1"/>
</dbReference>
<dbReference type="NCBIfam" id="NF006718">
    <property type="entry name" value="PRK09256.1"/>
    <property type="match status" value="1"/>
</dbReference>
<dbReference type="GO" id="GO:0004045">
    <property type="term" value="F:peptidyl-tRNA hydrolase activity"/>
    <property type="evidence" value="ECO:0007669"/>
    <property type="project" value="UniProtKB-EC"/>
</dbReference>
<dbReference type="Gene3D" id="3.30.160.20">
    <property type="match status" value="1"/>
</dbReference>
<organism evidence="3 4">
    <name type="scientific">Maribacter confluentis</name>
    <dbReference type="NCBI Taxonomy" id="1656093"/>
    <lineage>
        <taxon>Bacteria</taxon>
        <taxon>Pseudomonadati</taxon>
        <taxon>Bacteroidota</taxon>
        <taxon>Flavobacteriia</taxon>
        <taxon>Flavobacteriales</taxon>
        <taxon>Flavobacteriaceae</taxon>
        <taxon>Maribacter</taxon>
    </lineage>
</organism>
<reference evidence="3" key="1">
    <citation type="journal article" date="2014" name="Int. J. Syst. Evol. Microbiol.">
        <title>Complete genome of a new Firmicutes species belonging to the dominant human colonic microbiota ('Ruminococcus bicirculans') reveals two chromosomes and a selective capacity to utilize plant glucans.</title>
        <authorList>
            <consortium name="NISC Comparative Sequencing Program"/>
            <person name="Wegmann U."/>
            <person name="Louis P."/>
            <person name="Goesmann A."/>
            <person name="Henrissat B."/>
            <person name="Duncan S.H."/>
            <person name="Flint H.J."/>
        </authorList>
    </citation>
    <scope>NUCLEOTIDE SEQUENCE</scope>
    <source>
        <strain evidence="3">CECT 8869</strain>
    </source>
</reference>
<gene>
    <name evidence="3" type="primary">arfB</name>
    <name evidence="3" type="ORF">Q2T41_08920</name>
</gene>
<evidence type="ECO:0000259" key="2">
    <source>
        <dbReference type="Pfam" id="PF00472"/>
    </source>
</evidence>
<dbReference type="EMBL" id="JAUKUC010000001">
    <property type="protein sequence ID" value="MDO1512775.1"/>
    <property type="molecule type" value="Genomic_DNA"/>
</dbReference>
<name>A0ABT8RPL3_9FLAO</name>
<dbReference type="InterPro" id="IPR000352">
    <property type="entry name" value="Pep_chain_release_fac_I"/>
</dbReference>